<dbReference type="GO" id="GO:0005737">
    <property type="term" value="C:cytoplasm"/>
    <property type="evidence" value="ECO:0007669"/>
    <property type="project" value="UniProtKB-SubCell"/>
</dbReference>
<feature type="signal peptide" evidence="11">
    <location>
        <begin position="1"/>
        <end position="18"/>
    </location>
</feature>
<feature type="site" description="Transition state stabilizer; via amide nitrogen" evidence="9">
    <location>
        <position position="977"/>
    </location>
</feature>
<keyword evidence="4 7" id="KW-0645">Protease</keyword>
<evidence type="ECO:0000256" key="5">
    <source>
        <dbReference type="ARBA" id="ARBA00022801"/>
    </source>
</evidence>
<feature type="active site" description="Charge relay system" evidence="8">
    <location>
        <position position="759"/>
    </location>
</feature>
<evidence type="ECO:0000256" key="7">
    <source>
        <dbReference type="PIRNR" id="PIRNR036421"/>
    </source>
</evidence>
<comment type="similarity">
    <text evidence="2 7">Belongs to the peptidase S41B family.</text>
</comment>
<keyword evidence="11" id="KW-0732">Signal</keyword>
<keyword evidence="5 7" id="KW-0378">Hydrolase</keyword>
<dbReference type="Pfam" id="PF26549">
    <property type="entry name" value="Tricorn_N"/>
    <property type="match status" value="1"/>
</dbReference>
<comment type="subcellular location">
    <subcellularLocation>
        <location evidence="1 7">Cytoplasm</location>
    </subcellularLocation>
</comment>
<evidence type="ECO:0000259" key="12">
    <source>
        <dbReference type="SMART" id="SM00245"/>
    </source>
</evidence>
<dbReference type="PANTHER" id="PTHR43253:SF1">
    <property type="entry name" value="TRICORN PROTEASE HOMOLOG 2-RELATED"/>
    <property type="match status" value="1"/>
</dbReference>
<dbReference type="OrthoDB" id="9815657at2"/>
<sequence length="1069" mass="122475">MRPFLLLAFLATAGQASAQEAYFASFPTISPDAKTVVFTYENDLWKTDLASGQSSRITAMQGTESRARFSPDGKWIAFSGSQYGNSDVYVMPAEGGEIRQLTFHDSYDLVEGWSWDSKTLYIESGAQNHGTVYTLPVTGGTPKRVFGHFFNRVHNTAEHPTTGELFFNDTWESDNQAQRKGYKGEFNPDIQSYNLKTKAYKKYTDYNGKDMWATLDKSGNLYFVSDEGNGEYNLYTLANGKKTALTQFKESVKRPQVSANGQKIVFEKDYQLWTYDVATKKSEKVPVLISRNFTLPKTQDFLAQGNINFFDVSPDSKKLVFSSRGKLFVSDIEGKYVRQLTTSPEGRVLEVKWLPDNRTIVFQQTAKGYQNYYSIPADGSGSEKALTTDARSNRNIAFNKSRTKAVYLSGRDEVRVMDLKTFVSKTLVKEEIWAFQNSEPKFSPNDEYVLFTSHRNFEQDIFIHHLESGKTHNLTNTGVTEDSPYWSPDGKYIYFASNRMKPSYPFGSQDARIYRMPLSKIEQPFRSDKFDELFKKEEKKETKADSAKKADPKKADTKKADEKKPEEKKADDKKEEKKEDKKPIVIDFDGLMDRLEQISPNFGSAGEPIVVQKDPKTFVLFQSNHDQGKYSWWKTTLEPFVPSKTEKIEGSEFASDFAEVDGKYYMIVGGNIHKLNLDANKVEKIDLKHTFRKSFEEEFRQMFDETWANVEENFYNETFHGTDWKAVRAKYEPFVTRANNRSDFRVLLNDMLGELNSSHTGFGTYGPEENGFYNTRSLNPGLLFDENQPYKVLSVVKNGPLDKDGKDVKAGDVLVKVNGQAVDPKINRDFYFQQPSLDQEMELTFDRAGKQTTVKLHPQASYMLVEQLYDTWIDQNQQYVDTKSKNRIAYVHMKNMGLYEYNKFVVDMTRDWNQKDALILDLRYNTGGNVHDLVLNFLSQRPYLQWKYREGKLSPQPNFSPAGKPIVLLINEQSLSDAEMTSAGFKALKLGQIIGTETYRWIIFTSGKGLVDGSFYRLPSWGCYTLDGKNLEREGVQPDITVKQTFTDRLDGKEPQLDKAIEEILKQLK</sequence>
<dbReference type="GO" id="GO:0006508">
    <property type="term" value="P:proteolysis"/>
    <property type="evidence" value="ECO:0007669"/>
    <property type="project" value="UniProtKB-UniRule"/>
</dbReference>
<feature type="chain" id="PRO_5011546602" description="Tricorn protease homolog" evidence="11">
    <location>
        <begin position="19"/>
        <end position="1069"/>
    </location>
</feature>
<dbReference type="InterPro" id="IPR005151">
    <property type="entry name" value="Tail-specific_protease"/>
</dbReference>
<organism evidence="13 14">
    <name type="scientific">Siphonobacter aquaeclarae</name>
    <dbReference type="NCBI Taxonomy" id="563176"/>
    <lineage>
        <taxon>Bacteria</taxon>
        <taxon>Pseudomonadati</taxon>
        <taxon>Bacteroidota</taxon>
        <taxon>Cytophagia</taxon>
        <taxon>Cytophagales</taxon>
        <taxon>Cytophagaceae</taxon>
        <taxon>Siphonobacter</taxon>
    </lineage>
</organism>
<dbReference type="Gene3D" id="2.120.10.60">
    <property type="entry name" value="Tricorn protease N-terminal domain"/>
    <property type="match status" value="1"/>
</dbReference>
<dbReference type="RefSeq" id="WP_093202998.1">
    <property type="nucleotide sequence ID" value="NZ_FNGS01000005.1"/>
</dbReference>
<feature type="region of interest" description="Disordered" evidence="10">
    <location>
        <begin position="537"/>
        <end position="580"/>
    </location>
</feature>
<keyword evidence="14" id="KW-1185">Reference proteome</keyword>
<dbReference type="InterPro" id="IPR028204">
    <property type="entry name" value="Tricorn_C1"/>
</dbReference>
<dbReference type="Gene3D" id="2.120.10.30">
    <property type="entry name" value="TolB, C-terminal domain"/>
    <property type="match status" value="2"/>
</dbReference>
<dbReference type="SUPFAM" id="SSF82171">
    <property type="entry name" value="DPP6 N-terminal domain-like"/>
    <property type="match status" value="2"/>
</dbReference>
<dbReference type="Gene3D" id="3.30.750.44">
    <property type="match status" value="1"/>
</dbReference>
<gene>
    <name evidence="13" type="ORF">SAMN04488090_2686</name>
</gene>
<dbReference type="AlphaFoldDB" id="A0A1G9R151"/>
<evidence type="ECO:0000313" key="14">
    <source>
        <dbReference type="Proteomes" id="UP000198901"/>
    </source>
</evidence>
<dbReference type="Pfam" id="PF14684">
    <property type="entry name" value="Tricorn_C1"/>
    <property type="match status" value="1"/>
</dbReference>
<dbReference type="InterPro" id="IPR036034">
    <property type="entry name" value="PDZ_sf"/>
</dbReference>
<dbReference type="STRING" id="563176.SAMN04488090_2686"/>
<evidence type="ECO:0000256" key="6">
    <source>
        <dbReference type="ARBA" id="ARBA00022825"/>
    </source>
</evidence>
<dbReference type="Gene3D" id="3.90.226.10">
    <property type="entry name" value="2-enoyl-CoA Hydratase, Chain A, domain 1"/>
    <property type="match status" value="1"/>
</dbReference>
<evidence type="ECO:0000256" key="9">
    <source>
        <dbReference type="PIRSR" id="PIRSR036421-3"/>
    </source>
</evidence>
<dbReference type="EMBL" id="FNGS01000005">
    <property type="protein sequence ID" value="SDM16979.1"/>
    <property type="molecule type" value="Genomic_DNA"/>
</dbReference>
<proteinExistence type="inferred from homology"/>
<protein>
    <recommendedName>
        <fullName evidence="7">Tricorn protease homolog</fullName>
        <ecNumber evidence="7">3.4.21.-</ecNumber>
    </recommendedName>
</protein>
<keyword evidence="3 7" id="KW-0963">Cytoplasm</keyword>
<feature type="active site" description="Charge relay system" evidence="8">
    <location>
        <position position="1032"/>
    </location>
</feature>
<dbReference type="Proteomes" id="UP000198901">
    <property type="component" value="Unassembled WGS sequence"/>
</dbReference>
<dbReference type="Pfam" id="PF26550">
    <property type="entry name" value="Tricorn_2nd"/>
    <property type="match status" value="1"/>
</dbReference>
<feature type="domain" description="Tail specific protease" evidence="12">
    <location>
        <begin position="842"/>
        <end position="1043"/>
    </location>
</feature>
<dbReference type="CDD" id="cd07562">
    <property type="entry name" value="Peptidase_S41_TRI"/>
    <property type="match status" value="1"/>
</dbReference>
<dbReference type="EC" id="3.4.21.-" evidence="7"/>
<dbReference type="PANTHER" id="PTHR43253">
    <property type="entry name" value="TRICORN PROTEASE HOMOLOG 2-RELATED"/>
    <property type="match status" value="1"/>
</dbReference>
<dbReference type="GO" id="GO:0008236">
    <property type="term" value="F:serine-type peptidase activity"/>
    <property type="evidence" value="ECO:0007669"/>
    <property type="project" value="UniProtKB-UniRule"/>
</dbReference>
<evidence type="ECO:0000256" key="1">
    <source>
        <dbReference type="ARBA" id="ARBA00004496"/>
    </source>
</evidence>
<accession>A0A1G9R151</accession>
<evidence type="ECO:0000256" key="11">
    <source>
        <dbReference type="SAM" id="SignalP"/>
    </source>
</evidence>
<feature type="active site" description="Nucleophile" evidence="8">
    <location>
        <position position="976"/>
    </location>
</feature>
<evidence type="ECO:0000256" key="3">
    <source>
        <dbReference type="ARBA" id="ARBA00022490"/>
    </source>
</evidence>
<evidence type="ECO:0000256" key="10">
    <source>
        <dbReference type="SAM" id="MobiDB-lite"/>
    </source>
</evidence>
<evidence type="ECO:0000256" key="4">
    <source>
        <dbReference type="ARBA" id="ARBA00022670"/>
    </source>
</evidence>
<keyword evidence="6 7" id="KW-0720">Serine protease</keyword>
<evidence type="ECO:0000313" key="13">
    <source>
        <dbReference type="EMBL" id="SDM16979.1"/>
    </source>
</evidence>
<dbReference type="PIRSF" id="PIRSF036421">
    <property type="entry name" value="Tricorn_protease"/>
    <property type="match status" value="1"/>
</dbReference>
<name>A0A1G9R151_9BACT</name>
<dbReference type="SUPFAM" id="SSF50156">
    <property type="entry name" value="PDZ domain-like"/>
    <property type="match status" value="1"/>
</dbReference>
<dbReference type="SMART" id="SM00245">
    <property type="entry name" value="TSPc"/>
    <property type="match status" value="1"/>
</dbReference>
<evidence type="ECO:0000256" key="2">
    <source>
        <dbReference type="ARBA" id="ARBA00008524"/>
    </source>
</evidence>
<dbReference type="SUPFAM" id="SSF52096">
    <property type="entry name" value="ClpP/crotonase"/>
    <property type="match status" value="1"/>
</dbReference>
<dbReference type="InterPro" id="IPR012393">
    <property type="entry name" value="Tricorn_protease"/>
</dbReference>
<dbReference type="InterPro" id="IPR029045">
    <property type="entry name" value="ClpP/crotonase-like_dom_sf"/>
</dbReference>
<dbReference type="Pfam" id="PF03572">
    <property type="entry name" value="Peptidase_S41"/>
    <property type="match status" value="1"/>
</dbReference>
<dbReference type="Gene3D" id="2.30.42.10">
    <property type="match status" value="1"/>
</dbReference>
<dbReference type="InterPro" id="IPR011042">
    <property type="entry name" value="6-blade_b-propeller_TolB-like"/>
</dbReference>
<evidence type="ECO:0000256" key="8">
    <source>
        <dbReference type="PIRSR" id="PIRSR036421-1"/>
    </source>
</evidence>
<reference evidence="13 14" key="1">
    <citation type="submission" date="2016-10" db="EMBL/GenBank/DDBJ databases">
        <authorList>
            <person name="de Groot N.N."/>
        </authorList>
    </citation>
    <scope>NUCLEOTIDE SEQUENCE [LARGE SCALE GENOMIC DNA]</scope>
    <source>
        <strain evidence="13 14">DSM 21668</strain>
    </source>
</reference>
<comment type="function">
    <text evidence="7">Degrades oligopeptides.</text>
</comment>